<name>A0A8S1FCY2_9PELO</name>
<sequence>MDPREIVNLPILSNDASAVEYRPHQVRSMTKSELISVAKFLVLFKKRDHPRMLQYFLHSLFDGKQTAVRIHPYLYNPYFFLTNLNGHFTVFIGKKFNSHDINQLLEVRDNNADVLLRNAEHPDPGAEDDIEMLNLIDSHYRHRTRPDGGEHIVTEDADEQRLREKVDAVRAKMRLAQSQDDIQLDQPQESNASMDESRLTPPVYVVVSDDEPPKPTTSTSGGEMKVPEVGTKAPTPVSGFIYSKIGICPREFNPDCFV</sequence>
<keyword evidence="3" id="KW-1185">Reference proteome</keyword>
<accession>A0A8S1FCY2</accession>
<feature type="region of interest" description="Disordered" evidence="1">
    <location>
        <begin position="177"/>
        <end position="230"/>
    </location>
</feature>
<dbReference type="Proteomes" id="UP000494206">
    <property type="component" value="Unassembled WGS sequence"/>
</dbReference>
<proteinExistence type="predicted"/>
<evidence type="ECO:0000313" key="3">
    <source>
        <dbReference type="Proteomes" id="UP000494206"/>
    </source>
</evidence>
<evidence type="ECO:0000313" key="2">
    <source>
        <dbReference type="EMBL" id="CAB3411681.1"/>
    </source>
</evidence>
<feature type="compositionally biased region" description="Polar residues" evidence="1">
    <location>
        <begin position="177"/>
        <end position="194"/>
    </location>
</feature>
<organism evidence="2 3">
    <name type="scientific">Caenorhabditis bovis</name>
    <dbReference type="NCBI Taxonomy" id="2654633"/>
    <lineage>
        <taxon>Eukaryota</taxon>
        <taxon>Metazoa</taxon>
        <taxon>Ecdysozoa</taxon>
        <taxon>Nematoda</taxon>
        <taxon>Chromadorea</taxon>
        <taxon>Rhabditida</taxon>
        <taxon>Rhabditina</taxon>
        <taxon>Rhabditomorpha</taxon>
        <taxon>Rhabditoidea</taxon>
        <taxon>Rhabditidae</taxon>
        <taxon>Peloderinae</taxon>
        <taxon>Caenorhabditis</taxon>
    </lineage>
</organism>
<gene>
    <name evidence="2" type="ORF">CBOVIS_LOCUS13056</name>
</gene>
<protein>
    <submittedName>
        <fullName evidence="2">Uncharacterized protein</fullName>
    </submittedName>
</protein>
<dbReference type="EMBL" id="CADEPM010000015">
    <property type="protein sequence ID" value="CAB3411681.1"/>
    <property type="molecule type" value="Genomic_DNA"/>
</dbReference>
<reference evidence="2 3" key="1">
    <citation type="submission" date="2020-04" db="EMBL/GenBank/DDBJ databases">
        <authorList>
            <person name="Laetsch R D."/>
            <person name="Stevens L."/>
            <person name="Kumar S."/>
            <person name="Blaxter L. M."/>
        </authorList>
    </citation>
    <scope>NUCLEOTIDE SEQUENCE [LARGE SCALE GENOMIC DNA]</scope>
</reference>
<comment type="caution">
    <text evidence="2">The sequence shown here is derived from an EMBL/GenBank/DDBJ whole genome shotgun (WGS) entry which is preliminary data.</text>
</comment>
<evidence type="ECO:0000256" key="1">
    <source>
        <dbReference type="SAM" id="MobiDB-lite"/>
    </source>
</evidence>
<dbReference type="AlphaFoldDB" id="A0A8S1FCY2"/>